<evidence type="ECO:0000256" key="4">
    <source>
        <dbReference type="ARBA" id="ARBA00023136"/>
    </source>
</evidence>
<evidence type="ECO:0000256" key="5">
    <source>
        <dbReference type="SAM" id="Phobius"/>
    </source>
</evidence>
<keyword evidence="2 5" id="KW-0812">Transmembrane</keyword>
<dbReference type="PANTHER" id="PTHR36926:SF1">
    <property type="entry name" value="COLICIN V PRODUCTION PROTEIN"/>
    <property type="match status" value="1"/>
</dbReference>
<dbReference type="PANTHER" id="PTHR36926">
    <property type="entry name" value="COLICIN V PRODUCTION PROTEIN"/>
    <property type="match status" value="1"/>
</dbReference>
<accession>A0A916J597</accession>
<evidence type="ECO:0000313" key="6">
    <source>
        <dbReference type="EMBL" id="CAG4883440.1"/>
    </source>
</evidence>
<dbReference type="GO" id="GO:0009403">
    <property type="term" value="P:toxin biosynthetic process"/>
    <property type="evidence" value="ECO:0007669"/>
    <property type="project" value="InterPro"/>
</dbReference>
<keyword evidence="7" id="KW-1185">Reference proteome</keyword>
<feature type="transmembrane region" description="Helical" evidence="5">
    <location>
        <begin position="101"/>
        <end position="123"/>
    </location>
</feature>
<organism evidence="6 7">
    <name type="scientific">Georgfuchsia toluolica</name>
    <dbReference type="NCBI Taxonomy" id="424218"/>
    <lineage>
        <taxon>Bacteria</taxon>
        <taxon>Pseudomonadati</taxon>
        <taxon>Pseudomonadota</taxon>
        <taxon>Betaproteobacteria</taxon>
        <taxon>Nitrosomonadales</taxon>
        <taxon>Sterolibacteriaceae</taxon>
        <taxon>Georgfuchsia</taxon>
    </lineage>
</organism>
<dbReference type="Proteomes" id="UP000742786">
    <property type="component" value="Unassembled WGS sequence"/>
</dbReference>
<sequence>MTIFDYAVLAGIVLSVLFGFWRGVVSELLALVAWVLAIVLGRLFAPNLAPELARWVPDSALRYAVAFVAIAIAVLFLAAGVRLLASGLLKVIGLGLIDRLLGAMFGLARGVLVALVLVAAGGLTAFPKQAWWRDAVFAAPLETAVVAMKPWLPREWASKIRYR</sequence>
<feature type="transmembrane region" description="Helical" evidence="5">
    <location>
        <begin position="28"/>
        <end position="45"/>
    </location>
</feature>
<keyword evidence="4 5" id="KW-0472">Membrane</keyword>
<evidence type="ECO:0000256" key="2">
    <source>
        <dbReference type="ARBA" id="ARBA00022692"/>
    </source>
</evidence>
<comment type="subcellular location">
    <subcellularLocation>
        <location evidence="1">Membrane</location>
        <topology evidence="1">Multi-pass membrane protein</topology>
    </subcellularLocation>
</comment>
<proteinExistence type="predicted"/>
<evidence type="ECO:0000256" key="3">
    <source>
        <dbReference type="ARBA" id="ARBA00022989"/>
    </source>
</evidence>
<dbReference type="InterPro" id="IPR052719">
    <property type="entry name" value="CvpA-like"/>
</dbReference>
<dbReference type="GO" id="GO:0016020">
    <property type="term" value="C:membrane"/>
    <property type="evidence" value="ECO:0007669"/>
    <property type="project" value="UniProtKB-SubCell"/>
</dbReference>
<name>A0A916J597_9PROT</name>
<dbReference type="EMBL" id="CAJQUM010000001">
    <property type="protein sequence ID" value="CAG4883440.1"/>
    <property type="molecule type" value="Genomic_DNA"/>
</dbReference>
<protein>
    <submittedName>
        <fullName evidence="6">Colicin V production protein</fullName>
    </submittedName>
</protein>
<dbReference type="InterPro" id="IPR003825">
    <property type="entry name" value="Colicin-V_CvpA"/>
</dbReference>
<dbReference type="Pfam" id="PF02674">
    <property type="entry name" value="Colicin_V"/>
    <property type="match status" value="1"/>
</dbReference>
<comment type="caution">
    <text evidence="6">The sequence shown here is derived from an EMBL/GenBank/DDBJ whole genome shotgun (WGS) entry which is preliminary data.</text>
</comment>
<keyword evidence="3 5" id="KW-1133">Transmembrane helix</keyword>
<reference evidence="6" key="1">
    <citation type="submission" date="2021-04" db="EMBL/GenBank/DDBJ databases">
        <authorList>
            <person name="Hornung B."/>
        </authorList>
    </citation>
    <scope>NUCLEOTIDE SEQUENCE</scope>
    <source>
        <strain evidence="6">G5G6</strain>
    </source>
</reference>
<evidence type="ECO:0000256" key="1">
    <source>
        <dbReference type="ARBA" id="ARBA00004141"/>
    </source>
</evidence>
<feature type="transmembrane region" description="Helical" evidence="5">
    <location>
        <begin position="65"/>
        <end position="89"/>
    </location>
</feature>
<evidence type="ECO:0000313" key="7">
    <source>
        <dbReference type="Proteomes" id="UP000742786"/>
    </source>
</evidence>
<dbReference type="RefSeq" id="WP_220635410.1">
    <property type="nucleotide sequence ID" value="NZ_CAJQUM010000001.1"/>
</dbReference>
<feature type="transmembrane region" description="Helical" evidence="5">
    <location>
        <begin position="6"/>
        <end position="21"/>
    </location>
</feature>
<dbReference type="AlphaFoldDB" id="A0A916J597"/>
<gene>
    <name evidence="6" type="ORF">GTOL_11323</name>
</gene>